<accession>A0A670K408</accession>
<evidence type="ECO:0000259" key="1">
    <source>
        <dbReference type="PROSITE" id="PS50805"/>
    </source>
</evidence>
<keyword evidence="3" id="KW-1185">Reference proteome</keyword>
<dbReference type="CDD" id="cd07765">
    <property type="entry name" value="KRAB_A-box"/>
    <property type="match status" value="1"/>
</dbReference>
<dbReference type="SUPFAM" id="SSF109640">
    <property type="entry name" value="KRAB domain (Kruppel-associated box)"/>
    <property type="match status" value="1"/>
</dbReference>
<dbReference type="InterPro" id="IPR050169">
    <property type="entry name" value="Krueppel_C2H2_ZnF"/>
</dbReference>
<reference evidence="2" key="1">
    <citation type="submission" date="2025-08" db="UniProtKB">
        <authorList>
            <consortium name="Ensembl"/>
        </authorList>
    </citation>
    <scope>IDENTIFICATION</scope>
</reference>
<dbReference type="InterPro" id="IPR036051">
    <property type="entry name" value="KRAB_dom_sf"/>
</dbReference>
<dbReference type="AlphaFoldDB" id="A0A670K408"/>
<dbReference type="Ensembl" id="ENSPMRT00000032778.1">
    <property type="protein sequence ID" value="ENSPMRP00000030905.1"/>
    <property type="gene ID" value="ENSPMRG00000020021.1"/>
</dbReference>
<evidence type="ECO:0000313" key="2">
    <source>
        <dbReference type="Ensembl" id="ENSPMRP00000030905.1"/>
    </source>
</evidence>
<feature type="domain" description="KRAB" evidence="1">
    <location>
        <begin position="18"/>
        <end position="83"/>
    </location>
</feature>
<dbReference type="Gene3D" id="6.10.140.140">
    <property type="match status" value="1"/>
</dbReference>
<dbReference type="InterPro" id="IPR001909">
    <property type="entry name" value="KRAB"/>
</dbReference>
<sequence length="83" mass="9573">QRRIPTLKMQNKRIQLKLCFEDVAVRFTDEEWELLDPDQRAMHKDVMEGNRGIVASLGKPPCGIVLSQEQRRTQHNLQSGEGT</sequence>
<organism evidence="2 3">
    <name type="scientific">Podarcis muralis</name>
    <name type="common">Wall lizard</name>
    <name type="synonym">Lacerta muralis</name>
    <dbReference type="NCBI Taxonomy" id="64176"/>
    <lineage>
        <taxon>Eukaryota</taxon>
        <taxon>Metazoa</taxon>
        <taxon>Chordata</taxon>
        <taxon>Craniata</taxon>
        <taxon>Vertebrata</taxon>
        <taxon>Euteleostomi</taxon>
        <taxon>Lepidosauria</taxon>
        <taxon>Squamata</taxon>
        <taxon>Bifurcata</taxon>
        <taxon>Unidentata</taxon>
        <taxon>Episquamata</taxon>
        <taxon>Laterata</taxon>
        <taxon>Lacertibaenia</taxon>
        <taxon>Lacertidae</taxon>
        <taxon>Podarcis</taxon>
    </lineage>
</organism>
<dbReference type="Proteomes" id="UP000472272">
    <property type="component" value="Unplaced"/>
</dbReference>
<dbReference type="Pfam" id="PF01352">
    <property type="entry name" value="KRAB"/>
    <property type="match status" value="1"/>
</dbReference>
<proteinExistence type="predicted"/>
<protein>
    <recommendedName>
        <fullName evidence="1">KRAB domain-containing protein</fullName>
    </recommendedName>
</protein>
<dbReference type="GeneTree" id="ENSGT00990000208969"/>
<reference evidence="2" key="2">
    <citation type="submission" date="2025-09" db="UniProtKB">
        <authorList>
            <consortium name="Ensembl"/>
        </authorList>
    </citation>
    <scope>IDENTIFICATION</scope>
</reference>
<dbReference type="PROSITE" id="PS50805">
    <property type="entry name" value="KRAB"/>
    <property type="match status" value="1"/>
</dbReference>
<dbReference type="SMART" id="SM00349">
    <property type="entry name" value="KRAB"/>
    <property type="match status" value="1"/>
</dbReference>
<evidence type="ECO:0000313" key="3">
    <source>
        <dbReference type="Proteomes" id="UP000472272"/>
    </source>
</evidence>
<dbReference type="PANTHER" id="PTHR23232">
    <property type="entry name" value="KRAB DOMAIN C2H2 ZINC FINGER"/>
    <property type="match status" value="1"/>
</dbReference>
<dbReference type="GO" id="GO:0006355">
    <property type="term" value="P:regulation of DNA-templated transcription"/>
    <property type="evidence" value="ECO:0007669"/>
    <property type="project" value="InterPro"/>
</dbReference>
<dbReference type="PANTHER" id="PTHR23232:SF142">
    <property type="entry name" value="GASTRULA ZINC FINGER PROTEIN XLCGF57.1-LIKE-RELATED"/>
    <property type="match status" value="1"/>
</dbReference>
<name>A0A670K408_PODMU</name>